<evidence type="ECO:0000259" key="1">
    <source>
        <dbReference type="Pfam" id="PF03358"/>
    </source>
</evidence>
<dbReference type="EMBL" id="FPCG01000011">
    <property type="protein sequence ID" value="SFV24435.1"/>
    <property type="molecule type" value="Genomic_DNA"/>
</dbReference>
<protein>
    <submittedName>
        <fullName evidence="2">NAD(P)H-dependent FMN reductase</fullName>
    </submittedName>
</protein>
<dbReference type="AlphaFoldDB" id="A0A1I7MR77"/>
<dbReference type="PANTHER" id="PTHR30543">
    <property type="entry name" value="CHROMATE REDUCTASE"/>
    <property type="match status" value="1"/>
</dbReference>
<dbReference type="RefSeq" id="WP_091698959.1">
    <property type="nucleotide sequence ID" value="NZ_FPCG01000011.1"/>
</dbReference>
<dbReference type="InterPro" id="IPR029039">
    <property type="entry name" value="Flavoprotein-like_sf"/>
</dbReference>
<dbReference type="GO" id="GO:0010181">
    <property type="term" value="F:FMN binding"/>
    <property type="evidence" value="ECO:0007669"/>
    <property type="project" value="TreeGrafter"/>
</dbReference>
<dbReference type="PANTHER" id="PTHR30543:SF21">
    <property type="entry name" value="NAD(P)H-DEPENDENT FMN REDUCTASE LOT6"/>
    <property type="match status" value="1"/>
</dbReference>
<sequence length="188" mass="20841">MRIGIVIGSVREGRFGEGIGAWVKERADALAGELGAGQEDVEFELLDVLEFNLPIMRVENWAERPDAPEQVVRWRDAVAACDGFVFITPEYNRTIPGAFKNAYDLLSTEWRHKPFALVSYGGAGGVRAQETWRVVAAAYEMVDVGASVALIRRLDFPDGHFERTDHHDRTLGTVLTRLVELTRALGAA</sequence>
<organism evidence="2 3">
    <name type="scientific">Micrococcus terreus</name>
    <dbReference type="NCBI Taxonomy" id="574650"/>
    <lineage>
        <taxon>Bacteria</taxon>
        <taxon>Bacillati</taxon>
        <taxon>Actinomycetota</taxon>
        <taxon>Actinomycetes</taxon>
        <taxon>Micrococcales</taxon>
        <taxon>Micrococcaceae</taxon>
        <taxon>Micrococcus</taxon>
    </lineage>
</organism>
<dbReference type="Pfam" id="PF03358">
    <property type="entry name" value="FMN_red"/>
    <property type="match status" value="1"/>
</dbReference>
<gene>
    <name evidence="2" type="ORF">SAMN04487966_11130</name>
</gene>
<evidence type="ECO:0000313" key="2">
    <source>
        <dbReference type="EMBL" id="SFV24435.1"/>
    </source>
</evidence>
<dbReference type="STRING" id="574650.SAMN04487966_11130"/>
<reference evidence="2 3" key="1">
    <citation type="submission" date="2016-10" db="EMBL/GenBank/DDBJ databases">
        <authorList>
            <person name="de Groot N.N."/>
        </authorList>
    </citation>
    <scope>NUCLEOTIDE SEQUENCE [LARGE SCALE GENOMIC DNA]</scope>
    <source>
        <strain evidence="2 3">CGMCC 1.7054</strain>
    </source>
</reference>
<proteinExistence type="predicted"/>
<dbReference type="InterPro" id="IPR005025">
    <property type="entry name" value="FMN_Rdtase-like_dom"/>
</dbReference>
<name>A0A1I7MR77_9MICC</name>
<evidence type="ECO:0000313" key="3">
    <source>
        <dbReference type="Proteomes" id="UP000198881"/>
    </source>
</evidence>
<dbReference type="GO" id="GO:0016491">
    <property type="term" value="F:oxidoreductase activity"/>
    <property type="evidence" value="ECO:0007669"/>
    <property type="project" value="InterPro"/>
</dbReference>
<dbReference type="Proteomes" id="UP000198881">
    <property type="component" value="Unassembled WGS sequence"/>
</dbReference>
<dbReference type="Gene3D" id="3.40.50.360">
    <property type="match status" value="1"/>
</dbReference>
<dbReference type="GO" id="GO:0005829">
    <property type="term" value="C:cytosol"/>
    <property type="evidence" value="ECO:0007669"/>
    <property type="project" value="TreeGrafter"/>
</dbReference>
<dbReference type="OrthoDB" id="9812295at2"/>
<accession>A0A1I7MR77</accession>
<keyword evidence="3" id="KW-1185">Reference proteome</keyword>
<dbReference type="InterPro" id="IPR050712">
    <property type="entry name" value="NAD(P)H-dep_reductase"/>
</dbReference>
<dbReference type="SUPFAM" id="SSF52218">
    <property type="entry name" value="Flavoproteins"/>
    <property type="match status" value="1"/>
</dbReference>
<feature type="domain" description="NADPH-dependent FMN reductase-like" evidence="1">
    <location>
        <begin position="1"/>
        <end position="149"/>
    </location>
</feature>